<dbReference type="Proteomes" id="UP000063063">
    <property type="component" value="Chromosome 33"/>
</dbReference>
<accession>A0A088RZE0</accession>
<dbReference type="VEuPathDB" id="TriTrypDB:LPAL13_330030900"/>
<keyword evidence="1" id="KW-1133">Transmembrane helix</keyword>
<dbReference type="AlphaFoldDB" id="A0A088RZE0"/>
<keyword evidence="3" id="KW-1185">Reference proteome</keyword>
<evidence type="ECO:0000313" key="3">
    <source>
        <dbReference type="Proteomes" id="UP000063063"/>
    </source>
</evidence>
<dbReference type="GeneID" id="22578385"/>
<dbReference type="eggNOG" id="ENOG502SRP9">
    <property type="taxonomic scope" value="Eukaryota"/>
</dbReference>
<sequence>MRQETVLDFVLSWMGDKVDRAVLQARITAWNTWMNLGFAITISELIEVVRLPVVFFLYYFMRPHSNHFSRWMDRFVRRLRCGKWTNSAAV</sequence>
<evidence type="ECO:0000313" key="2">
    <source>
        <dbReference type="EMBL" id="AIO01523.1"/>
    </source>
</evidence>
<keyword evidence="1" id="KW-0472">Membrane</keyword>
<name>A0A088RZE0_LEIPA</name>
<keyword evidence="1" id="KW-0812">Transmembrane</keyword>
<gene>
    <name evidence="2" type="ORF">LPMP_332320</name>
</gene>
<evidence type="ECO:0000256" key="1">
    <source>
        <dbReference type="SAM" id="Phobius"/>
    </source>
</evidence>
<feature type="transmembrane region" description="Helical" evidence="1">
    <location>
        <begin position="36"/>
        <end position="60"/>
    </location>
</feature>
<protein>
    <submittedName>
        <fullName evidence="2">Uncharacterized protein</fullName>
    </submittedName>
</protein>
<dbReference type="RefSeq" id="XP_010702323.1">
    <property type="nucleotide sequence ID" value="XM_010704021.1"/>
</dbReference>
<proteinExistence type="predicted"/>
<reference evidence="2 3" key="1">
    <citation type="journal article" date="2015" name="Sci. Rep.">
        <title>The genome of Leishmania panamensis: insights into genomics of the L. (Viannia) subgenus.</title>
        <authorList>
            <person name="Llanes A."/>
            <person name="Restrepo C.M."/>
            <person name="Vecchio G.D."/>
            <person name="Anguizola F.J."/>
            <person name="Lleonart R."/>
        </authorList>
    </citation>
    <scope>NUCLEOTIDE SEQUENCE [LARGE SCALE GENOMIC DNA]</scope>
    <source>
        <strain evidence="2 3">MHOM/PA/94/PSC-1</strain>
    </source>
</reference>
<dbReference type="EMBL" id="CP009402">
    <property type="protein sequence ID" value="AIO01523.1"/>
    <property type="molecule type" value="Genomic_DNA"/>
</dbReference>
<organism evidence="2 3">
    <name type="scientific">Leishmania panamensis</name>
    <dbReference type="NCBI Taxonomy" id="5679"/>
    <lineage>
        <taxon>Eukaryota</taxon>
        <taxon>Discoba</taxon>
        <taxon>Euglenozoa</taxon>
        <taxon>Kinetoplastea</taxon>
        <taxon>Metakinetoplastina</taxon>
        <taxon>Trypanosomatida</taxon>
        <taxon>Trypanosomatidae</taxon>
        <taxon>Leishmaniinae</taxon>
        <taxon>Leishmania</taxon>
        <taxon>Leishmania guyanensis species complex</taxon>
    </lineage>
</organism>
<dbReference type="VEuPathDB" id="TriTrypDB:LPMP_332320"/>
<dbReference type="OrthoDB" id="266653at2759"/>
<dbReference type="KEGG" id="lpan:LPMP_332320"/>